<keyword evidence="3" id="KW-1185">Reference proteome</keyword>
<name>A0AAV6TCR6_9ARAC</name>
<sequence>MGLATTLGNSPVKGMAAESSQARSLRNANSPRPCERGIGAGFSPPVSPRPFTRESCGFFSSLIYMRKFSGLSRLI</sequence>
<evidence type="ECO:0000256" key="1">
    <source>
        <dbReference type="SAM" id="MobiDB-lite"/>
    </source>
</evidence>
<feature type="compositionally biased region" description="Polar residues" evidence="1">
    <location>
        <begin position="18"/>
        <end position="30"/>
    </location>
</feature>
<accession>A0AAV6TCR6</accession>
<organism evidence="2 3">
    <name type="scientific">Oedothorax gibbosus</name>
    <dbReference type="NCBI Taxonomy" id="931172"/>
    <lineage>
        <taxon>Eukaryota</taxon>
        <taxon>Metazoa</taxon>
        <taxon>Ecdysozoa</taxon>
        <taxon>Arthropoda</taxon>
        <taxon>Chelicerata</taxon>
        <taxon>Arachnida</taxon>
        <taxon>Araneae</taxon>
        <taxon>Araneomorphae</taxon>
        <taxon>Entelegynae</taxon>
        <taxon>Araneoidea</taxon>
        <taxon>Linyphiidae</taxon>
        <taxon>Erigoninae</taxon>
        <taxon>Oedothorax</taxon>
    </lineage>
</organism>
<protein>
    <submittedName>
        <fullName evidence="2">Uncharacterized protein</fullName>
    </submittedName>
</protein>
<dbReference type="Proteomes" id="UP000827092">
    <property type="component" value="Unassembled WGS sequence"/>
</dbReference>
<dbReference type="EMBL" id="JAFNEN010007196">
    <property type="protein sequence ID" value="KAG8155689.1"/>
    <property type="molecule type" value="Genomic_DNA"/>
</dbReference>
<dbReference type="AlphaFoldDB" id="A0AAV6TCR6"/>
<gene>
    <name evidence="2" type="ORF">JTE90_016422</name>
</gene>
<evidence type="ECO:0000313" key="3">
    <source>
        <dbReference type="Proteomes" id="UP000827092"/>
    </source>
</evidence>
<comment type="caution">
    <text evidence="2">The sequence shown here is derived from an EMBL/GenBank/DDBJ whole genome shotgun (WGS) entry which is preliminary data.</text>
</comment>
<feature type="region of interest" description="Disordered" evidence="1">
    <location>
        <begin position="1"/>
        <end position="51"/>
    </location>
</feature>
<reference evidence="2 3" key="1">
    <citation type="journal article" date="2022" name="Nat. Ecol. Evol.">
        <title>A masculinizing supergene underlies an exaggerated male reproductive morph in a spider.</title>
        <authorList>
            <person name="Hendrickx F."/>
            <person name="De Corte Z."/>
            <person name="Sonet G."/>
            <person name="Van Belleghem S.M."/>
            <person name="Kostlbacher S."/>
            <person name="Vangestel C."/>
        </authorList>
    </citation>
    <scope>NUCLEOTIDE SEQUENCE [LARGE SCALE GENOMIC DNA]</scope>
    <source>
        <strain evidence="2">W744_W776</strain>
    </source>
</reference>
<evidence type="ECO:0000313" key="2">
    <source>
        <dbReference type="EMBL" id="KAG8155689.1"/>
    </source>
</evidence>
<proteinExistence type="predicted"/>